<feature type="signal peptide" evidence="2">
    <location>
        <begin position="1"/>
        <end position="18"/>
    </location>
</feature>
<dbReference type="AlphaFoldDB" id="A0A4P7NSM5"/>
<protein>
    <submittedName>
        <fullName evidence="3">Uncharacterized protein</fullName>
    </submittedName>
</protein>
<feature type="compositionally biased region" description="Basic residues" evidence="1">
    <location>
        <begin position="76"/>
        <end position="94"/>
    </location>
</feature>
<evidence type="ECO:0000313" key="4">
    <source>
        <dbReference type="Proteomes" id="UP000294847"/>
    </source>
</evidence>
<reference evidence="3 4" key="1">
    <citation type="journal article" date="2019" name="Mol. Biol. Evol.">
        <title>Blast fungal genomes show frequent chromosomal changes, gene gains and losses, and effector gene turnover.</title>
        <authorList>
            <person name="Gomez Luciano L.B."/>
            <person name="Jason Tsai I."/>
            <person name="Chuma I."/>
            <person name="Tosa Y."/>
            <person name="Chen Y.H."/>
            <person name="Li J.Y."/>
            <person name="Li M.Y."/>
            <person name="Jade Lu M.Y."/>
            <person name="Nakayashiki H."/>
            <person name="Li W.H."/>
        </authorList>
    </citation>
    <scope>NUCLEOTIDE SEQUENCE [LARGE SCALE GENOMIC DNA]</scope>
    <source>
        <strain evidence="3">MZ5-1-6</strain>
    </source>
</reference>
<organism evidence="3 4">
    <name type="scientific">Pyricularia oryzae</name>
    <name type="common">Rice blast fungus</name>
    <name type="synonym">Magnaporthe oryzae</name>
    <dbReference type="NCBI Taxonomy" id="318829"/>
    <lineage>
        <taxon>Eukaryota</taxon>
        <taxon>Fungi</taxon>
        <taxon>Dikarya</taxon>
        <taxon>Ascomycota</taxon>
        <taxon>Pezizomycotina</taxon>
        <taxon>Sordariomycetes</taxon>
        <taxon>Sordariomycetidae</taxon>
        <taxon>Magnaporthales</taxon>
        <taxon>Pyriculariaceae</taxon>
        <taxon>Pyricularia</taxon>
    </lineage>
</organism>
<proteinExistence type="predicted"/>
<feature type="compositionally biased region" description="Acidic residues" evidence="1">
    <location>
        <begin position="128"/>
        <end position="140"/>
    </location>
</feature>
<gene>
    <name evidence="3" type="ORF">PoMZ_12424</name>
</gene>
<feature type="chain" id="PRO_5020595028" evidence="2">
    <location>
        <begin position="19"/>
        <end position="195"/>
    </location>
</feature>
<feature type="region of interest" description="Disordered" evidence="1">
    <location>
        <begin position="61"/>
        <end position="109"/>
    </location>
</feature>
<name>A0A4P7NSM5_PYROR</name>
<accession>A0A4P7NSM5</accession>
<sequence length="195" mass="21406">MRCCNFFATVAFALSVYANTGNVQNHGIPTIWSTTGNNGNGLNTNGFAKYGTGHRIANKKSGFAGHGPSNRAAQRACHRRGGKLVRRQTGHRKTPGTAFSGGHGPRNRAAHRVCHRRGGKLVARAMSDDESDAESGVDDAESVHSMKSCVTDEGHTRAYDEFTDRSDEEWIDPGTDTESCLIDYEFSDWDEYDYE</sequence>
<evidence type="ECO:0000313" key="3">
    <source>
        <dbReference type="EMBL" id="QBZ65463.1"/>
    </source>
</evidence>
<keyword evidence="2" id="KW-0732">Signal</keyword>
<feature type="region of interest" description="Disordered" evidence="1">
    <location>
        <begin position="124"/>
        <end position="146"/>
    </location>
</feature>
<evidence type="ECO:0000256" key="1">
    <source>
        <dbReference type="SAM" id="MobiDB-lite"/>
    </source>
</evidence>
<dbReference type="EMBL" id="CP034210">
    <property type="protein sequence ID" value="QBZ65463.1"/>
    <property type="molecule type" value="Genomic_DNA"/>
</dbReference>
<dbReference type="Proteomes" id="UP000294847">
    <property type="component" value="Chromosome 7"/>
</dbReference>
<evidence type="ECO:0000256" key="2">
    <source>
        <dbReference type="SAM" id="SignalP"/>
    </source>
</evidence>